<evidence type="ECO:0000313" key="3">
    <source>
        <dbReference type="Proteomes" id="UP000647133"/>
    </source>
</evidence>
<name>A0ABR9AM48_9BACT</name>
<protein>
    <submittedName>
        <fullName evidence="2">Uncharacterized protein</fullName>
    </submittedName>
</protein>
<feature type="signal peptide" evidence="1">
    <location>
        <begin position="1"/>
        <end position="20"/>
    </location>
</feature>
<evidence type="ECO:0000256" key="1">
    <source>
        <dbReference type="SAM" id="SignalP"/>
    </source>
</evidence>
<reference evidence="2 3" key="1">
    <citation type="submission" date="2020-09" db="EMBL/GenBank/DDBJ databases">
        <title>Echinicola sp. CAU 1574 isolated from sand of Sido Beach.</title>
        <authorList>
            <person name="Kim W."/>
        </authorList>
    </citation>
    <scope>NUCLEOTIDE SEQUENCE [LARGE SCALE GENOMIC DNA]</scope>
    <source>
        <strain evidence="2 3">CAU 1574</strain>
    </source>
</reference>
<keyword evidence="1" id="KW-0732">Signal</keyword>
<comment type="caution">
    <text evidence="2">The sequence shown here is derived from an EMBL/GenBank/DDBJ whole genome shotgun (WGS) entry which is preliminary data.</text>
</comment>
<dbReference type="EMBL" id="JACYTQ010000004">
    <property type="protein sequence ID" value="MBD8489832.1"/>
    <property type="molecule type" value="Genomic_DNA"/>
</dbReference>
<proteinExistence type="predicted"/>
<accession>A0ABR9AM48</accession>
<gene>
    <name evidence="2" type="ORF">IFO69_13825</name>
</gene>
<organism evidence="2 3">
    <name type="scientific">Echinicola arenosa</name>
    <dbReference type="NCBI Taxonomy" id="2774144"/>
    <lineage>
        <taxon>Bacteria</taxon>
        <taxon>Pseudomonadati</taxon>
        <taxon>Bacteroidota</taxon>
        <taxon>Cytophagia</taxon>
        <taxon>Cytophagales</taxon>
        <taxon>Cyclobacteriaceae</taxon>
        <taxon>Echinicola</taxon>
    </lineage>
</organism>
<sequence length="166" mass="19204">MKQYHLFYLCLIICFFSACNHNSKPLNLPQELEVIPTNDGTKHICFECDNQVVVYLNAEKLNLHALSGAFGWADTKVKYPDIAFIFYLSGKDKEKIKRELSGYHFPFPVLYDPSGSFYQLNKLDTVSLDNKNLLPFLIKNHQSKGLAQIGMINFFYQQLEELLKEN</sequence>
<evidence type="ECO:0000313" key="2">
    <source>
        <dbReference type="EMBL" id="MBD8489832.1"/>
    </source>
</evidence>
<dbReference type="Proteomes" id="UP000647133">
    <property type="component" value="Unassembled WGS sequence"/>
</dbReference>
<keyword evidence="3" id="KW-1185">Reference proteome</keyword>
<dbReference type="PROSITE" id="PS51257">
    <property type="entry name" value="PROKAR_LIPOPROTEIN"/>
    <property type="match status" value="1"/>
</dbReference>
<feature type="chain" id="PRO_5046657928" evidence="1">
    <location>
        <begin position="21"/>
        <end position="166"/>
    </location>
</feature>
<dbReference type="RefSeq" id="WP_192010715.1">
    <property type="nucleotide sequence ID" value="NZ_JACYTQ010000004.1"/>
</dbReference>